<evidence type="ECO:0000313" key="1">
    <source>
        <dbReference type="EMBL" id="KKL24840.1"/>
    </source>
</evidence>
<accession>A0A0F9BSI4</accession>
<gene>
    <name evidence="1" type="ORF">LCGC14_2411300</name>
</gene>
<reference evidence="1" key="1">
    <citation type="journal article" date="2015" name="Nature">
        <title>Complex archaea that bridge the gap between prokaryotes and eukaryotes.</title>
        <authorList>
            <person name="Spang A."/>
            <person name="Saw J.H."/>
            <person name="Jorgensen S.L."/>
            <person name="Zaremba-Niedzwiedzka K."/>
            <person name="Martijn J."/>
            <person name="Lind A.E."/>
            <person name="van Eijk R."/>
            <person name="Schleper C."/>
            <person name="Guy L."/>
            <person name="Ettema T.J."/>
        </authorList>
    </citation>
    <scope>NUCLEOTIDE SEQUENCE</scope>
</reference>
<proteinExistence type="predicted"/>
<sequence>MSIDTTKEELRVGAAKSLGLYVEVTANANATNSNTKFTAPDLLDKARLARVVAVYPAHTRKSIDICLSLLIP</sequence>
<name>A0A0F9BSI4_9ZZZZ</name>
<dbReference type="EMBL" id="LAZR01036437">
    <property type="protein sequence ID" value="KKL24840.1"/>
    <property type="molecule type" value="Genomic_DNA"/>
</dbReference>
<dbReference type="AlphaFoldDB" id="A0A0F9BSI4"/>
<organism evidence="1">
    <name type="scientific">marine sediment metagenome</name>
    <dbReference type="NCBI Taxonomy" id="412755"/>
    <lineage>
        <taxon>unclassified sequences</taxon>
        <taxon>metagenomes</taxon>
        <taxon>ecological metagenomes</taxon>
    </lineage>
</organism>
<comment type="caution">
    <text evidence="1">The sequence shown here is derived from an EMBL/GenBank/DDBJ whole genome shotgun (WGS) entry which is preliminary data.</text>
</comment>
<protein>
    <submittedName>
        <fullName evidence="1">Uncharacterized protein</fullName>
    </submittedName>
</protein>